<proteinExistence type="predicted"/>
<dbReference type="PANTHER" id="PTHR13621:SF2">
    <property type="entry name" value="PROLINE-RICH PROTEIN PRCC"/>
    <property type="match status" value="1"/>
</dbReference>
<evidence type="ECO:0000313" key="3">
    <source>
        <dbReference type="Proteomes" id="UP000222788"/>
    </source>
</evidence>
<comment type="caution">
    <text evidence="2">The sequence shown here is derived from an EMBL/GenBank/DDBJ whole genome shotgun (WGS) entry which is preliminary data.</text>
</comment>
<dbReference type="EMBL" id="APWK03000011">
    <property type="protein sequence ID" value="PHH55499.1"/>
    <property type="molecule type" value="Genomic_DNA"/>
</dbReference>
<name>A0A2C5X383_9PEZI</name>
<evidence type="ECO:0000313" key="2">
    <source>
        <dbReference type="EMBL" id="PHH55499.1"/>
    </source>
</evidence>
<sequence>MALKGVQTPTEVSSQILIVLSPDPDTSRQRYYANEALIDYDSSGSDDDTPTPLPPPPKASSTSKKPFQKFISSGKIRVSLPTASTPATEVSAEEPPAKRARIGTGAHKFSGFNSLLPAPKNRASLRGSGTTNNTPTTHQEGNSSKSTSGAKNTPRVGVNLKTGAGPAWSRDGNQDESSGTGGVIGPEIPEGMTPAEDVKLVGKPQMFMPLSVVRKRAKKNDPPKKTDAVSATPQPMRPEPVQTQKNLTSTTPITDAPAEPAKPISLFSFASTADEAPQSNPDEAYIPLFETAASCVPELSAAVQNVQETDISAPQAPQNLADLADSMHLSAAARRELFGRGRDATDFASSKLVNFNMDQEYAHNEALRAKGEEQVHNPLRAIQPGKHSLRQLVSQVQNQREALEESFAAGKNKRREAGSRYGW</sequence>
<dbReference type="AlphaFoldDB" id="A0A2C5X383"/>
<dbReference type="Proteomes" id="UP000222788">
    <property type="component" value="Unassembled WGS sequence"/>
</dbReference>
<keyword evidence="3" id="KW-1185">Reference proteome</keyword>
<dbReference type="STRING" id="1035309.A0A2C5X383"/>
<dbReference type="InterPro" id="IPR018800">
    <property type="entry name" value="PRCC"/>
</dbReference>
<dbReference type="Pfam" id="PF10253">
    <property type="entry name" value="PRCC"/>
    <property type="match status" value="1"/>
</dbReference>
<gene>
    <name evidence="2" type="ORF">CFIMG_000539RAa</name>
</gene>
<reference evidence="2 3" key="1">
    <citation type="journal article" date="2013" name="Fungal Biol.">
        <title>Analysis of microsatellite markers in the genome of the plant pathogen Ceratocystis fimbriata.</title>
        <authorList>
            <person name="Simpson M.C."/>
            <person name="Wilken P.M."/>
            <person name="Coetzee M.P."/>
            <person name="Wingfield M.J."/>
            <person name="Wingfield B.D."/>
        </authorList>
    </citation>
    <scope>NUCLEOTIDE SEQUENCE [LARGE SCALE GENOMIC DNA]</scope>
    <source>
        <strain evidence="2 3">CBS 114723</strain>
    </source>
</reference>
<evidence type="ECO:0000256" key="1">
    <source>
        <dbReference type="SAM" id="MobiDB-lite"/>
    </source>
</evidence>
<dbReference type="OrthoDB" id="2555634at2759"/>
<feature type="compositionally biased region" description="Polar residues" evidence="1">
    <location>
        <begin position="241"/>
        <end position="253"/>
    </location>
</feature>
<protein>
    <submittedName>
        <fullName evidence="2">Uncharacterized protein</fullName>
    </submittedName>
</protein>
<feature type="region of interest" description="Disordered" evidence="1">
    <location>
        <begin position="404"/>
        <end position="423"/>
    </location>
</feature>
<reference evidence="2 3" key="2">
    <citation type="journal article" date="2013" name="IMA Fungus">
        <title>IMA Genome-F 1: Ceratocystis fimbriata: Draft nuclear genome sequence for the plant pathogen, Ceratocystis fimbriata.</title>
        <authorList>
            <person name="Wilken P.M."/>
            <person name="Steenkamp E.T."/>
            <person name="Wingfield M.J."/>
            <person name="de Beer Z.W."/>
            <person name="Wingfield B.D."/>
        </authorList>
    </citation>
    <scope>NUCLEOTIDE SEQUENCE [LARGE SCALE GENOMIC DNA]</scope>
    <source>
        <strain evidence="2 3">CBS 114723</strain>
    </source>
</reference>
<feature type="compositionally biased region" description="Polar residues" evidence="1">
    <location>
        <begin position="127"/>
        <end position="151"/>
    </location>
</feature>
<dbReference type="GO" id="GO:0005634">
    <property type="term" value="C:nucleus"/>
    <property type="evidence" value="ECO:0007669"/>
    <property type="project" value="TreeGrafter"/>
</dbReference>
<accession>A0A2C5X383</accession>
<organism evidence="2 3">
    <name type="scientific">Ceratocystis fimbriata CBS 114723</name>
    <dbReference type="NCBI Taxonomy" id="1035309"/>
    <lineage>
        <taxon>Eukaryota</taxon>
        <taxon>Fungi</taxon>
        <taxon>Dikarya</taxon>
        <taxon>Ascomycota</taxon>
        <taxon>Pezizomycotina</taxon>
        <taxon>Sordariomycetes</taxon>
        <taxon>Hypocreomycetidae</taxon>
        <taxon>Microascales</taxon>
        <taxon>Ceratocystidaceae</taxon>
        <taxon>Ceratocystis</taxon>
    </lineage>
</organism>
<feature type="region of interest" description="Disordered" evidence="1">
    <location>
        <begin position="38"/>
        <end position="194"/>
    </location>
</feature>
<feature type="region of interest" description="Disordered" evidence="1">
    <location>
        <begin position="213"/>
        <end position="260"/>
    </location>
</feature>
<dbReference type="PANTHER" id="PTHR13621">
    <property type="entry name" value="PROLINE-RICH PROTEIN PRCC"/>
    <property type="match status" value="1"/>
</dbReference>